<organism evidence="1 2">
    <name type="scientific">Polystyrenella longa</name>
    <dbReference type="NCBI Taxonomy" id="2528007"/>
    <lineage>
        <taxon>Bacteria</taxon>
        <taxon>Pseudomonadati</taxon>
        <taxon>Planctomycetota</taxon>
        <taxon>Planctomycetia</taxon>
        <taxon>Planctomycetales</taxon>
        <taxon>Planctomycetaceae</taxon>
        <taxon>Polystyrenella</taxon>
    </lineage>
</organism>
<evidence type="ECO:0000313" key="2">
    <source>
        <dbReference type="Proteomes" id="UP000317178"/>
    </source>
</evidence>
<reference evidence="1 2" key="1">
    <citation type="submission" date="2019-02" db="EMBL/GenBank/DDBJ databases">
        <title>Deep-cultivation of Planctomycetes and their phenomic and genomic characterization uncovers novel biology.</title>
        <authorList>
            <person name="Wiegand S."/>
            <person name="Jogler M."/>
            <person name="Boedeker C."/>
            <person name="Pinto D."/>
            <person name="Vollmers J."/>
            <person name="Rivas-Marin E."/>
            <person name="Kohn T."/>
            <person name="Peeters S.H."/>
            <person name="Heuer A."/>
            <person name="Rast P."/>
            <person name="Oberbeckmann S."/>
            <person name="Bunk B."/>
            <person name="Jeske O."/>
            <person name="Meyerdierks A."/>
            <person name="Storesund J.E."/>
            <person name="Kallscheuer N."/>
            <person name="Luecker S."/>
            <person name="Lage O.M."/>
            <person name="Pohl T."/>
            <person name="Merkel B.J."/>
            <person name="Hornburger P."/>
            <person name="Mueller R.-W."/>
            <person name="Bruemmer F."/>
            <person name="Labrenz M."/>
            <person name="Spormann A.M."/>
            <person name="Op den Camp H."/>
            <person name="Overmann J."/>
            <person name="Amann R."/>
            <person name="Jetten M.S.M."/>
            <person name="Mascher T."/>
            <person name="Medema M.H."/>
            <person name="Devos D.P."/>
            <person name="Kaster A.-K."/>
            <person name="Ovreas L."/>
            <person name="Rohde M."/>
            <person name="Galperin M.Y."/>
            <person name="Jogler C."/>
        </authorList>
    </citation>
    <scope>NUCLEOTIDE SEQUENCE [LARGE SCALE GENOMIC DNA]</scope>
    <source>
        <strain evidence="1 2">Pla110</strain>
    </source>
</reference>
<name>A0A518CTG9_9PLAN</name>
<dbReference type="AlphaFoldDB" id="A0A518CTG9"/>
<dbReference type="EMBL" id="CP036281">
    <property type="protein sequence ID" value="QDU82513.1"/>
    <property type="molecule type" value="Genomic_DNA"/>
</dbReference>
<dbReference type="KEGG" id="plon:Pla110_42710"/>
<evidence type="ECO:0000313" key="1">
    <source>
        <dbReference type="EMBL" id="QDU82513.1"/>
    </source>
</evidence>
<dbReference type="RefSeq" id="WP_144998780.1">
    <property type="nucleotide sequence ID" value="NZ_CP036281.1"/>
</dbReference>
<keyword evidence="2" id="KW-1185">Reference proteome</keyword>
<sequence>MSISGKYVEPYSHPKSPKKYTQSQLLSILILRAYLKTTYRGIIEILETSELLQKRLQLTQLPSYSTLNYFADRSHVLDIIDKMLADIIKEFAPTAE</sequence>
<protein>
    <recommendedName>
        <fullName evidence="3">Transposase InsH N-terminal domain-containing protein</fullName>
    </recommendedName>
</protein>
<gene>
    <name evidence="1" type="ORF">Pla110_42710</name>
</gene>
<accession>A0A518CTG9</accession>
<dbReference type="OrthoDB" id="258443at2"/>
<proteinExistence type="predicted"/>
<dbReference type="Proteomes" id="UP000317178">
    <property type="component" value="Chromosome"/>
</dbReference>
<evidence type="ECO:0008006" key="3">
    <source>
        <dbReference type="Google" id="ProtNLM"/>
    </source>
</evidence>